<dbReference type="Pfam" id="PF07589">
    <property type="entry name" value="PEP-CTERM"/>
    <property type="match status" value="1"/>
</dbReference>
<sequence>MIKKSLIAGAALLAAIASGTGPASAHAISIGFANAGAGAVTVWLGTYAHGGSHLEGSLKLEGVLGTMYGPTINPFTILTADSVAAKPAGLIDGVTNFYADWNGAIPNNLPLVGSETPFNTGCPACGPVEHWEGVTFAGLTAGDYQFTYVPIAFPSQEWSLMSTNMDGIFHLSGSVVNPGVPEPLTLALFGTGLAGLYLRRRRRNNVV</sequence>
<feature type="signal peptide" evidence="1">
    <location>
        <begin position="1"/>
        <end position="25"/>
    </location>
</feature>
<organism evidence="3 4">
    <name type="scientific">Rhizomicrobium electricum</name>
    <dbReference type="NCBI Taxonomy" id="480070"/>
    <lineage>
        <taxon>Bacteria</taxon>
        <taxon>Pseudomonadati</taxon>
        <taxon>Pseudomonadota</taxon>
        <taxon>Alphaproteobacteria</taxon>
        <taxon>Micropepsales</taxon>
        <taxon>Micropepsaceae</taxon>
        <taxon>Rhizomicrobium</taxon>
    </lineage>
</organism>
<name>A0ABN1EDM9_9PROT</name>
<feature type="chain" id="PRO_5047280312" description="Ice-binding protein C-terminal domain-containing protein" evidence="1">
    <location>
        <begin position="26"/>
        <end position="207"/>
    </location>
</feature>
<evidence type="ECO:0000313" key="3">
    <source>
        <dbReference type="EMBL" id="GAA0564032.1"/>
    </source>
</evidence>
<keyword evidence="1" id="KW-0732">Signal</keyword>
<protein>
    <recommendedName>
        <fullName evidence="2">Ice-binding protein C-terminal domain-containing protein</fullName>
    </recommendedName>
</protein>
<dbReference type="RefSeq" id="WP_166932762.1">
    <property type="nucleotide sequence ID" value="NZ_BAAADD010000002.1"/>
</dbReference>
<reference evidence="3 4" key="1">
    <citation type="journal article" date="2019" name="Int. J. Syst. Evol. Microbiol.">
        <title>The Global Catalogue of Microorganisms (GCM) 10K type strain sequencing project: providing services to taxonomists for standard genome sequencing and annotation.</title>
        <authorList>
            <consortium name="The Broad Institute Genomics Platform"/>
            <consortium name="The Broad Institute Genome Sequencing Center for Infectious Disease"/>
            <person name="Wu L."/>
            <person name="Ma J."/>
        </authorList>
    </citation>
    <scope>NUCLEOTIDE SEQUENCE [LARGE SCALE GENOMIC DNA]</scope>
    <source>
        <strain evidence="3 4">JCM 15089</strain>
    </source>
</reference>
<dbReference type="InterPro" id="IPR013424">
    <property type="entry name" value="Ice-binding_C"/>
</dbReference>
<proteinExistence type="predicted"/>
<gene>
    <name evidence="3" type="ORF">GCM10008942_10590</name>
</gene>
<dbReference type="EMBL" id="BAAADD010000002">
    <property type="protein sequence ID" value="GAA0564032.1"/>
    <property type="molecule type" value="Genomic_DNA"/>
</dbReference>
<accession>A0ABN1EDM9</accession>
<dbReference type="NCBIfam" id="TIGR02595">
    <property type="entry name" value="PEP_CTERM"/>
    <property type="match status" value="1"/>
</dbReference>
<feature type="domain" description="Ice-binding protein C-terminal" evidence="2">
    <location>
        <begin position="180"/>
        <end position="201"/>
    </location>
</feature>
<dbReference type="Proteomes" id="UP001499951">
    <property type="component" value="Unassembled WGS sequence"/>
</dbReference>
<evidence type="ECO:0000259" key="2">
    <source>
        <dbReference type="Pfam" id="PF07589"/>
    </source>
</evidence>
<keyword evidence="4" id="KW-1185">Reference proteome</keyword>
<evidence type="ECO:0000313" key="4">
    <source>
        <dbReference type="Proteomes" id="UP001499951"/>
    </source>
</evidence>
<comment type="caution">
    <text evidence="3">The sequence shown here is derived from an EMBL/GenBank/DDBJ whole genome shotgun (WGS) entry which is preliminary data.</text>
</comment>
<evidence type="ECO:0000256" key="1">
    <source>
        <dbReference type="SAM" id="SignalP"/>
    </source>
</evidence>